<feature type="signal peptide" evidence="1">
    <location>
        <begin position="1"/>
        <end position="22"/>
    </location>
</feature>
<dbReference type="Proteomes" id="UP000286576">
    <property type="component" value="Unassembled WGS sequence"/>
</dbReference>
<dbReference type="AlphaFoldDB" id="A0A418NVX8"/>
<dbReference type="OrthoDB" id="7428252at2"/>
<comment type="caution">
    <text evidence="2">The sequence shown here is derived from an EMBL/GenBank/DDBJ whole genome shotgun (WGS) entry which is preliminary data.</text>
</comment>
<gene>
    <name evidence="2" type="ORF">D2V07_00305</name>
</gene>
<keyword evidence="1" id="KW-0732">Signal</keyword>
<organism evidence="2 3">
    <name type="scientific">Aurantiacibacter zhengii</name>
    <dbReference type="NCBI Taxonomy" id="2307003"/>
    <lineage>
        <taxon>Bacteria</taxon>
        <taxon>Pseudomonadati</taxon>
        <taxon>Pseudomonadota</taxon>
        <taxon>Alphaproteobacteria</taxon>
        <taxon>Sphingomonadales</taxon>
        <taxon>Erythrobacteraceae</taxon>
        <taxon>Aurantiacibacter</taxon>
    </lineage>
</organism>
<sequence length="247" mass="27254">MIRTLTLTIATMAGVFALPAHAQDSAENNNGMQVGTRFERAPENATAAEARWMQKRVANCVFNRNRDAVREILANSNFYSIHFEQFGQDPETLFDDLEVNYCIGRLMRGADNRTYHTYMQIQYSTLRNLLAEEAYLQDFDGPPQVGASPQDVAARFDGMRVHPQVSTMAGLADCLTYNAPEEAHAMLKARPGSGTEAETVDALGPVLAACANSDDETLTIQTSLIRQIVADGLWSRSHYSAAQVEES</sequence>
<proteinExistence type="predicted"/>
<evidence type="ECO:0000313" key="3">
    <source>
        <dbReference type="Proteomes" id="UP000286576"/>
    </source>
</evidence>
<feature type="chain" id="PRO_5019278178" evidence="1">
    <location>
        <begin position="23"/>
        <end position="247"/>
    </location>
</feature>
<dbReference type="RefSeq" id="WP_119584035.1">
    <property type="nucleotide sequence ID" value="NZ_CAWODQ010000001.1"/>
</dbReference>
<reference evidence="2 3" key="1">
    <citation type="submission" date="2018-08" db="EMBL/GenBank/DDBJ databases">
        <title>Erythrobacter zhengii sp.nov., a bacterium isolated from deep-sea sediment.</title>
        <authorList>
            <person name="Fang C."/>
            <person name="Wu Y.-H."/>
            <person name="Sun C."/>
            <person name="Wang H."/>
            <person name="Cheng H."/>
            <person name="Meng F.-X."/>
            <person name="Wang C.-S."/>
            <person name="Xu X.-W."/>
        </authorList>
    </citation>
    <scope>NUCLEOTIDE SEQUENCE [LARGE SCALE GENOMIC DNA]</scope>
    <source>
        <strain evidence="2 3">V18</strain>
    </source>
</reference>
<evidence type="ECO:0000313" key="2">
    <source>
        <dbReference type="EMBL" id="RIV88758.1"/>
    </source>
</evidence>
<name>A0A418NVX8_9SPHN</name>
<protein>
    <submittedName>
        <fullName evidence="2">Uncharacterized protein</fullName>
    </submittedName>
</protein>
<dbReference type="EMBL" id="QXFL01000001">
    <property type="protein sequence ID" value="RIV88758.1"/>
    <property type="molecule type" value="Genomic_DNA"/>
</dbReference>
<evidence type="ECO:0000256" key="1">
    <source>
        <dbReference type="SAM" id="SignalP"/>
    </source>
</evidence>
<keyword evidence="3" id="KW-1185">Reference proteome</keyword>
<accession>A0A418NVX8</accession>